<dbReference type="AlphaFoldDB" id="A0A5A8EH35"/>
<protein>
    <submittedName>
        <fullName evidence="1">Uncharacterized protein</fullName>
    </submittedName>
</protein>
<sequence>MAAAARAEGDVRPDEADAEAWRVAEASDLTPLDDGDVAQLLAAAIKTVGDADAAGPSSSLSTVLAMETEDALVRFKAIATVRRAVRHHCSELAAAATSLPTDMASRFVAGLGQDCASLRSAVARAALLCAAEAGAGPGAAAILALPEWPAADVLLSACMRASGSEKRFLRAAATAALAGSA</sequence>
<dbReference type="Proteomes" id="UP000322899">
    <property type="component" value="Unassembled WGS sequence"/>
</dbReference>
<organism evidence="1 2">
    <name type="scientific">Cafeteria roenbergensis</name>
    <name type="common">Marine flagellate</name>
    <dbReference type="NCBI Taxonomy" id="33653"/>
    <lineage>
        <taxon>Eukaryota</taxon>
        <taxon>Sar</taxon>
        <taxon>Stramenopiles</taxon>
        <taxon>Bigyra</taxon>
        <taxon>Opalozoa</taxon>
        <taxon>Bicosoecida</taxon>
        <taxon>Cafeteriaceae</taxon>
        <taxon>Cafeteria</taxon>
    </lineage>
</organism>
<gene>
    <name evidence="1" type="ORF">FNF27_01013</name>
</gene>
<reference evidence="1 2" key="1">
    <citation type="submission" date="2019-07" db="EMBL/GenBank/DDBJ databases">
        <title>Genomes of Cafeteria roenbergensis.</title>
        <authorList>
            <person name="Fischer M.G."/>
            <person name="Hackl T."/>
            <person name="Roman M."/>
        </authorList>
    </citation>
    <scope>NUCLEOTIDE SEQUENCE [LARGE SCALE GENOMIC DNA]</scope>
    <source>
        <strain evidence="1 2">E4-10P</strain>
    </source>
</reference>
<comment type="caution">
    <text evidence="1">The sequence shown here is derived from an EMBL/GenBank/DDBJ whole genome shotgun (WGS) entry which is preliminary data.</text>
</comment>
<dbReference type="Gene3D" id="1.25.10.10">
    <property type="entry name" value="Leucine-rich Repeat Variant"/>
    <property type="match status" value="1"/>
</dbReference>
<dbReference type="InterPro" id="IPR011989">
    <property type="entry name" value="ARM-like"/>
</dbReference>
<name>A0A5A8EH35_CAFRO</name>
<proteinExistence type="predicted"/>
<evidence type="ECO:0000313" key="1">
    <source>
        <dbReference type="EMBL" id="KAA0177233.1"/>
    </source>
</evidence>
<dbReference type="EMBL" id="VLTO01000004">
    <property type="protein sequence ID" value="KAA0177233.1"/>
    <property type="molecule type" value="Genomic_DNA"/>
</dbReference>
<evidence type="ECO:0000313" key="2">
    <source>
        <dbReference type="Proteomes" id="UP000322899"/>
    </source>
</evidence>
<accession>A0A5A8EH35</accession>